<evidence type="ECO:0000256" key="2">
    <source>
        <dbReference type="ARBA" id="ARBA00023172"/>
    </source>
</evidence>
<dbReference type="Gene3D" id="1.10.150.130">
    <property type="match status" value="1"/>
</dbReference>
<evidence type="ECO:0000313" key="4">
    <source>
        <dbReference type="EMBL" id="GAA4929138.1"/>
    </source>
</evidence>
<dbReference type="InterPro" id="IPR011010">
    <property type="entry name" value="DNA_brk_join_enz"/>
</dbReference>
<keyword evidence="5" id="KW-1185">Reference proteome</keyword>
<organism evidence="4 5">
    <name type="scientific">Streptomonospora halophila</name>
    <dbReference type="NCBI Taxonomy" id="427369"/>
    <lineage>
        <taxon>Bacteria</taxon>
        <taxon>Bacillati</taxon>
        <taxon>Actinomycetota</taxon>
        <taxon>Actinomycetes</taxon>
        <taxon>Streptosporangiales</taxon>
        <taxon>Nocardiopsidaceae</taxon>
        <taxon>Streptomonospora</taxon>
    </lineage>
</organism>
<evidence type="ECO:0000313" key="5">
    <source>
        <dbReference type="Proteomes" id="UP001499993"/>
    </source>
</evidence>
<dbReference type="InterPro" id="IPR010998">
    <property type="entry name" value="Integrase_recombinase_N"/>
</dbReference>
<accession>A0ABP9G5S5</accession>
<dbReference type="InterPro" id="IPR013762">
    <property type="entry name" value="Integrase-like_cat_sf"/>
</dbReference>
<protein>
    <submittedName>
        <fullName evidence="4">Tyrosine-type recombinase/integrase</fullName>
    </submittedName>
</protein>
<keyword evidence="2" id="KW-0233">DNA recombination</keyword>
<keyword evidence="1" id="KW-0238">DNA-binding</keyword>
<name>A0ABP9G5S5_9ACTN</name>
<dbReference type="Gene3D" id="1.10.443.10">
    <property type="entry name" value="Intergrase catalytic core"/>
    <property type="match status" value="1"/>
</dbReference>
<proteinExistence type="predicted"/>
<feature type="region of interest" description="Disordered" evidence="3">
    <location>
        <begin position="463"/>
        <end position="495"/>
    </location>
</feature>
<comment type="caution">
    <text evidence="4">The sequence shown here is derived from an EMBL/GenBank/DDBJ whole genome shotgun (WGS) entry which is preliminary data.</text>
</comment>
<gene>
    <name evidence="4" type="ORF">GCM10023224_05740</name>
</gene>
<dbReference type="EMBL" id="BAABIK010000002">
    <property type="protein sequence ID" value="GAA4929138.1"/>
    <property type="molecule type" value="Genomic_DNA"/>
</dbReference>
<reference evidence="5" key="1">
    <citation type="journal article" date="2019" name="Int. J. Syst. Evol. Microbiol.">
        <title>The Global Catalogue of Microorganisms (GCM) 10K type strain sequencing project: providing services to taxonomists for standard genome sequencing and annotation.</title>
        <authorList>
            <consortium name="The Broad Institute Genomics Platform"/>
            <consortium name="The Broad Institute Genome Sequencing Center for Infectious Disease"/>
            <person name="Wu L."/>
            <person name="Ma J."/>
        </authorList>
    </citation>
    <scope>NUCLEOTIDE SEQUENCE [LARGE SCALE GENOMIC DNA]</scope>
    <source>
        <strain evidence="5">JCM 18123</strain>
    </source>
</reference>
<dbReference type="RefSeq" id="WP_345555351.1">
    <property type="nucleotide sequence ID" value="NZ_BAABIK010000002.1"/>
</dbReference>
<sequence length="495" mass="56360">MAYAEKLVKSWRACWRVPGKKTPEKESGFPSEKAALEYAQEREVEARRRGRRTRSSHTLTVEDYAHTWYAGLDLELGSMRGYKGILENHIVPTWGDWLLRDLADADVEFVEWIRRLRAAGYSESRIRAIRGRFSTMCSDAVAHGLLYRNPAAQQRSRGRAAPRRVAAARDREKKVTTSPLGALLIAERAAVLTGRDDEFTMLITKFYTGLRWGELIGIEKTLLSRDRLQVDWQLAEEGSQGMARTPPKRGSIRPIDLPGFLADLLEEQAERVVHPKVDGRAKWCPCGRNLSPEHRHEPGIHVFSGLGRHHWAHSTFLYQYWAPAALGRYYPGDKRKERLVYVDEPPEGGQIGPWDRTRRRASRWDAKKTTPDPAVACWVPIQPGMRRQHLLRHSHRTLLEELRTEDPLTDERMGHANSSIQARYSHVTPGMRRRLCKDLSAAWEAALKDRARILGTESPVPTLDRLLDAHRPSHSGSGSRSAPDTGHRPIRLHAV</sequence>
<dbReference type="Proteomes" id="UP001499993">
    <property type="component" value="Unassembled WGS sequence"/>
</dbReference>
<feature type="compositionally biased region" description="Low complexity" evidence="3">
    <location>
        <begin position="474"/>
        <end position="483"/>
    </location>
</feature>
<evidence type="ECO:0000256" key="3">
    <source>
        <dbReference type="SAM" id="MobiDB-lite"/>
    </source>
</evidence>
<evidence type="ECO:0000256" key="1">
    <source>
        <dbReference type="ARBA" id="ARBA00023125"/>
    </source>
</evidence>
<dbReference type="SUPFAM" id="SSF56349">
    <property type="entry name" value="DNA breaking-rejoining enzymes"/>
    <property type="match status" value="2"/>
</dbReference>